<dbReference type="SUPFAM" id="SSF48452">
    <property type="entry name" value="TPR-like"/>
    <property type="match status" value="1"/>
</dbReference>
<dbReference type="Pfam" id="PF00515">
    <property type="entry name" value="TPR_1"/>
    <property type="match status" value="1"/>
</dbReference>
<feature type="region of interest" description="Disordered" evidence="4">
    <location>
        <begin position="263"/>
        <end position="298"/>
    </location>
</feature>
<dbReference type="PANTHER" id="PTHR44943">
    <property type="entry name" value="CELLULOSE SYNTHASE OPERON PROTEIN C"/>
    <property type="match status" value="1"/>
</dbReference>
<evidence type="ECO:0000313" key="5">
    <source>
        <dbReference type="EMBL" id="HGG03792.1"/>
    </source>
</evidence>
<evidence type="ECO:0000256" key="3">
    <source>
        <dbReference type="PROSITE-ProRule" id="PRU00339"/>
    </source>
</evidence>
<dbReference type="SMART" id="SM00028">
    <property type="entry name" value="TPR"/>
    <property type="match status" value="2"/>
</dbReference>
<organism evidence="5">
    <name type="scientific">Planktothricoides sp. SpSt-374</name>
    <dbReference type="NCBI Taxonomy" id="2282167"/>
    <lineage>
        <taxon>Bacteria</taxon>
        <taxon>Bacillati</taxon>
        <taxon>Cyanobacteriota</taxon>
        <taxon>Cyanophyceae</taxon>
        <taxon>Oscillatoriophycideae</taxon>
        <taxon>Oscillatoriales</taxon>
        <taxon>Oscillatoriaceae</taxon>
        <taxon>Planktothricoides</taxon>
    </lineage>
</organism>
<feature type="compositionally biased region" description="Basic and acidic residues" evidence="4">
    <location>
        <begin position="123"/>
        <end position="134"/>
    </location>
</feature>
<feature type="region of interest" description="Disordered" evidence="4">
    <location>
        <begin position="122"/>
        <end position="164"/>
    </location>
</feature>
<sequence>MLRLLWQRVKRIVQQLWQYLRGWLNPEPNPSVPPPPLADSDVEYLFETLLSGVSKGWNQSQVLQWLRQQEYRLTESQWLAWLDRYRLTYTPTPEMQQSLLRLAQLGCGQISQIAAQLASIPPIDDRSEPFRRQDSQTPEVATSPPHTLTLDNPNSFPPSPENPENLVILGEDEQQYLDFLAQLERATKEDPDNSQLWTAIGELMGILERDEEALAAFDRALAIAPAIASTWYNRGNALYNLHRYAEAVTSYTKALELQPDYPEAEINRRSAQTLEMPEIPPSAAIDEPTDAQSEKSEK</sequence>
<accession>A0A7C3VKP2</accession>
<dbReference type="AlphaFoldDB" id="A0A7C3VKP2"/>
<keyword evidence="2 3" id="KW-0802">TPR repeat</keyword>
<dbReference type="EMBL" id="DSPX01000257">
    <property type="protein sequence ID" value="HGG03792.1"/>
    <property type="molecule type" value="Genomic_DNA"/>
</dbReference>
<comment type="caution">
    <text evidence="5">The sequence shown here is derived from an EMBL/GenBank/DDBJ whole genome shotgun (WGS) entry which is preliminary data.</text>
</comment>
<proteinExistence type="predicted"/>
<evidence type="ECO:0000256" key="2">
    <source>
        <dbReference type="ARBA" id="ARBA00022803"/>
    </source>
</evidence>
<keyword evidence="1" id="KW-0677">Repeat</keyword>
<protein>
    <submittedName>
        <fullName evidence="5">Tetratricopeptide repeat protein</fullName>
    </submittedName>
</protein>
<dbReference type="Gene3D" id="1.25.40.10">
    <property type="entry name" value="Tetratricopeptide repeat domain"/>
    <property type="match status" value="1"/>
</dbReference>
<evidence type="ECO:0000256" key="4">
    <source>
        <dbReference type="SAM" id="MobiDB-lite"/>
    </source>
</evidence>
<dbReference type="InterPro" id="IPR011990">
    <property type="entry name" value="TPR-like_helical_dom_sf"/>
</dbReference>
<feature type="compositionally biased region" description="Polar residues" evidence="4">
    <location>
        <begin position="135"/>
        <end position="151"/>
    </location>
</feature>
<reference evidence="5" key="1">
    <citation type="journal article" date="2020" name="mSystems">
        <title>Genome- and Community-Level Interaction Insights into Carbon Utilization and Element Cycling Functions of Hydrothermarchaeota in Hydrothermal Sediment.</title>
        <authorList>
            <person name="Zhou Z."/>
            <person name="Liu Y."/>
            <person name="Xu W."/>
            <person name="Pan J."/>
            <person name="Luo Z.H."/>
            <person name="Li M."/>
        </authorList>
    </citation>
    <scope>NUCLEOTIDE SEQUENCE [LARGE SCALE GENOMIC DNA]</scope>
    <source>
        <strain evidence="5">SpSt-374</strain>
    </source>
</reference>
<feature type="repeat" description="TPR" evidence="3">
    <location>
        <begin position="228"/>
        <end position="261"/>
    </location>
</feature>
<dbReference type="PANTHER" id="PTHR44943:SF4">
    <property type="entry name" value="TPR REPEAT-CONTAINING PROTEIN MJ0798"/>
    <property type="match status" value="1"/>
</dbReference>
<dbReference type="Pfam" id="PF13432">
    <property type="entry name" value="TPR_16"/>
    <property type="match status" value="1"/>
</dbReference>
<dbReference type="InterPro" id="IPR051685">
    <property type="entry name" value="Ycf3/AcsC/BcsC/TPR_MFPF"/>
</dbReference>
<dbReference type="PROSITE" id="PS50293">
    <property type="entry name" value="TPR_REGION"/>
    <property type="match status" value="1"/>
</dbReference>
<feature type="repeat" description="TPR" evidence="3">
    <location>
        <begin position="194"/>
        <end position="227"/>
    </location>
</feature>
<name>A0A7C3VKP2_9CYAN</name>
<dbReference type="PROSITE" id="PS50005">
    <property type="entry name" value="TPR"/>
    <property type="match status" value="2"/>
</dbReference>
<evidence type="ECO:0000256" key="1">
    <source>
        <dbReference type="ARBA" id="ARBA00022737"/>
    </source>
</evidence>
<dbReference type="InterPro" id="IPR019734">
    <property type="entry name" value="TPR_rpt"/>
</dbReference>
<gene>
    <name evidence="5" type="ORF">ENR15_24940</name>
</gene>